<dbReference type="EMBL" id="CP093347">
    <property type="protein sequence ID" value="WOH00722.1"/>
    <property type="molecule type" value="Genomic_DNA"/>
</dbReference>
<evidence type="ECO:0000256" key="2">
    <source>
        <dbReference type="ARBA" id="ARBA00023127"/>
    </source>
</evidence>
<evidence type="ECO:0000256" key="3">
    <source>
        <dbReference type="ARBA" id="ARBA00023306"/>
    </source>
</evidence>
<dbReference type="Pfam" id="PF02984">
    <property type="entry name" value="Cyclin_C"/>
    <property type="match status" value="1"/>
</dbReference>
<protein>
    <recommendedName>
        <fullName evidence="6">Cyclin-like domain-containing protein</fullName>
    </recommendedName>
</protein>
<sequence>MAGNLPEDSSLNSTAGHLGNINNPEDLDCYARRWYFSKQEVEELSPSRKDGIREDEESYLRKLYCAFIQELGMELKVPQLTIATALLMCQRFYMRQSHAKNCWQTIATACLFLGCKVEETSRWLNDVIVAAYKLMYKWDPSASKRIQQKEVYDKQKELIIKGERFVLATLAFNMNIEHPYKPLVWALKKLEISDKELTKVAWNFVNDWLRTSTLCLQYKPQYIAAGSIYLAAGIRKVNLPKGWRRLFDISPKYMEEVVQQMMRVLERNQQIAQPSVRGKGNAPKITEKKALSSSQDSCTLNGPVASGSSVLKTSENARLNDSISVSSKCDKKQVSCEVKDSEKETSLYSSPVTVKELSGSPRAGALSGSHNSGISVSMASGVGLHDPVLSKCNEKIACSNVPDPLKETKVHCQASDCGSADSVVEDCDDQPVREKSDVNLSCKIVSIESSSSKINLDRIKELRKRKRDMIASRKLLEDEGKEMMDSEAWIERELENGIQLESANTDKQRKL</sequence>
<proteinExistence type="inferred from homology"/>
<dbReference type="SUPFAM" id="SSF47954">
    <property type="entry name" value="Cyclin-like"/>
    <property type="match status" value="2"/>
</dbReference>
<dbReference type="PANTHER" id="PTHR10026">
    <property type="entry name" value="CYCLIN"/>
    <property type="match status" value="1"/>
</dbReference>
<reference evidence="7" key="1">
    <citation type="journal article" date="2016" name="Nat. Genet.">
        <title>A high-quality carrot genome assembly provides new insights into carotenoid accumulation and asterid genome evolution.</title>
        <authorList>
            <person name="Iorizzo M."/>
            <person name="Ellison S."/>
            <person name="Senalik D."/>
            <person name="Zeng P."/>
            <person name="Satapoomin P."/>
            <person name="Huang J."/>
            <person name="Bowman M."/>
            <person name="Iovene M."/>
            <person name="Sanseverino W."/>
            <person name="Cavagnaro P."/>
            <person name="Yildiz M."/>
            <person name="Macko-Podgorni A."/>
            <person name="Moranska E."/>
            <person name="Grzebelus E."/>
            <person name="Grzebelus D."/>
            <person name="Ashrafi H."/>
            <person name="Zheng Z."/>
            <person name="Cheng S."/>
            <person name="Spooner D."/>
            <person name="Van Deynze A."/>
            <person name="Simon P."/>
        </authorList>
    </citation>
    <scope>NUCLEOTIDE SEQUENCE</scope>
    <source>
        <tissue evidence="7">Leaf</tissue>
    </source>
</reference>
<dbReference type="SMART" id="SM00385">
    <property type="entry name" value="CYCLIN"/>
    <property type="match status" value="2"/>
</dbReference>
<dbReference type="InterPro" id="IPR004367">
    <property type="entry name" value="Cyclin_C-dom"/>
</dbReference>
<dbReference type="InterPro" id="IPR006671">
    <property type="entry name" value="Cyclin_N"/>
</dbReference>
<dbReference type="KEGG" id="dcr:108224092"/>
<dbReference type="InterPro" id="IPR043198">
    <property type="entry name" value="Cyclin/Ssn8"/>
</dbReference>
<dbReference type="GO" id="GO:0016538">
    <property type="term" value="F:cyclin-dependent protein serine/threonine kinase regulator activity"/>
    <property type="evidence" value="ECO:0007669"/>
    <property type="project" value="InterPro"/>
</dbReference>
<gene>
    <name evidence="7" type="ORF">DCAR_0520096</name>
</gene>
<reference evidence="7" key="2">
    <citation type="submission" date="2022-03" db="EMBL/GenBank/DDBJ databases">
        <title>Draft title - Genomic analysis of global carrot germplasm unveils the trajectory of domestication and the origin of high carotenoid orange carrot.</title>
        <authorList>
            <person name="Iorizzo M."/>
            <person name="Ellison S."/>
            <person name="Senalik D."/>
            <person name="Macko-Podgorni A."/>
            <person name="Grzebelus D."/>
            <person name="Bostan H."/>
            <person name="Rolling W."/>
            <person name="Curaba J."/>
            <person name="Simon P."/>
        </authorList>
    </citation>
    <scope>NUCLEOTIDE SEQUENCE</scope>
    <source>
        <tissue evidence="7">Leaf</tissue>
    </source>
</reference>
<evidence type="ECO:0000256" key="1">
    <source>
        <dbReference type="ARBA" id="ARBA00022618"/>
    </source>
</evidence>
<evidence type="ECO:0000313" key="7">
    <source>
        <dbReference type="EMBL" id="WOH00722.1"/>
    </source>
</evidence>
<name>A0AAF0X5A8_DAUCS</name>
<keyword evidence="1" id="KW-0132">Cell division</keyword>
<dbReference type="AlphaFoldDB" id="A0AAF0X5A8"/>
<dbReference type="GO" id="GO:0051301">
    <property type="term" value="P:cell division"/>
    <property type="evidence" value="ECO:0007669"/>
    <property type="project" value="UniProtKB-KW"/>
</dbReference>
<dbReference type="Gene3D" id="1.10.472.10">
    <property type="entry name" value="Cyclin-like"/>
    <property type="match status" value="2"/>
</dbReference>
<keyword evidence="2 5" id="KW-0195">Cyclin</keyword>
<accession>A0AAF0X5A8</accession>
<evidence type="ECO:0000256" key="4">
    <source>
        <dbReference type="ARBA" id="ARBA00061204"/>
    </source>
</evidence>
<dbReference type="Pfam" id="PF00134">
    <property type="entry name" value="Cyclin_N"/>
    <property type="match status" value="1"/>
</dbReference>
<organism evidence="7 8">
    <name type="scientific">Daucus carota subsp. sativus</name>
    <name type="common">Carrot</name>
    <dbReference type="NCBI Taxonomy" id="79200"/>
    <lineage>
        <taxon>Eukaryota</taxon>
        <taxon>Viridiplantae</taxon>
        <taxon>Streptophyta</taxon>
        <taxon>Embryophyta</taxon>
        <taxon>Tracheophyta</taxon>
        <taxon>Spermatophyta</taxon>
        <taxon>Magnoliopsida</taxon>
        <taxon>eudicotyledons</taxon>
        <taxon>Gunneridae</taxon>
        <taxon>Pentapetalae</taxon>
        <taxon>asterids</taxon>
        <taxon>campanulids</taxon>
        <taxon>Apiales</taxon>
        <taxon>Apiaceae</taxon>
        <taxon>Apioideae</taxon>
        <taxon>Scandiceae</taxon>
        <taxon>Daucinae</taxon>
        <taxon>Daucus</taxon>
        <taxon>Daucus sect. Daucus</taxon>
    </lineage>
</organism>
<dbReference type="Proteomes" id="UP000077755">
    <property type="component" value="Chromosome 5"/>
</dbReference>
<evidence type="ECO:0000313" key="8">
    <source>
        <dbReference type="Proteomes" id="UP000077755"/>
    </source>
</evidence>
<comment type="similarity">
    <text evidence="4">Belongs to the cyclin family. Cyclin T subfamily.</text>
</comment>
<keyword evidence="3" id="KW-0131">Cell cycle</keyword>
<dbReference type="GO" id="GO:0006357">
    <property type="term" value="P:regulation of transcription by RNA polymerase II"/>
    <property type="evidence" value="ECO:0007669"/>
    <property type="project" value="InterPro"/>
</dbReference>
<feature type="domain" description="Cyclin-like" evidence="6">
    <location>
        <begin position="181"/>
        <end position="266"/>
    </location>
</feature>
<keyword evidence="8" id="KW-1185">Reference proteome</keyword>
<evidence type="ECO:0000259" key="6">
    <source>
        <dbReference type="SMART" id="SM00385"/>
    </source>
</evidence>
<dbReference type="InterPro" id="IPR013763">
    <property type="entry name" value="Cyclin-like_dom"/>
</dbReference>
<feature type="domain" description="Cyclin-like" evidence="6">
    <location>
        <begin position="66"/>
        <end position="168"/>
    </location>
</feature>
<dbReference type="InterPro" id="IPR036915">
    <property type="entry name" value="Cyclin-like_sf"/>
</dbReference>
<dbReference type="FunFam" id="1.10.472.10:FF:000081">
    <property type="entry name" value="Cyclin family protein"/>
    <property type="match status" value="1"/>
</dbReference>
<evidence type="ECO:0000256" key="5">
    <source>
        <dbReference type="RuleBase" id="RU000383"/>
    </source>
</evidence>